<evidence type="ECO:0008006" key="5">
    <source>
        <dbReference type="Google" id="ProtNLM"/>
    </source>
</evidence>
<keyword evidence="4" id="KW-1185">Reference proteome</keyword>
<protein>
    <recommendedName>
        <fullName evidence="5">DUF4229 domain-containing protein</fullName>
    </recommendedName>
</protein>
<proteinExistence type="predicted"/>
<name>A0ABV4UFD2_9RHOO</name>
<evidence type="ECO:0000313" key="4">
    <source>
        <dbReference type="Proteomes" id="UP001574673"/>
    </source>
</evidence>
<dbReference type="RefSeq" id="WP_418890975.1">
    <property type="nucleotide sequence ID" value="NZ_JBEUWX010000002.1"/>
</dbReference>
<keyword evidence="2" id="KW-0472">Membrane</keyword>
<organism evidence="3 4">
    <name type="scientific">Dentiradicibacter hellwigii</name>
    <dbReference type="NCBI Taxonomy" id="3149053"/>
    <lineage>
        <taxon>Bacteria</taxon>
        <taxon>Pseudomonadati</taxon>
        <taxon>Pseudomonadota</taxon>
        <taxon>Betaproteobacteria</taxon>
        <taxon>Rhodocyclales</taxon>
        <taxon>Rhodocyclaceae</taxon>
        <taxon>Dentiradicibacter</taxon>
    </lineage>
</organism>
<evidence type="ECO:0000313" key="3">
    <source>
        <dbReference type="EMBL" id="MFA9949877.1"/>
    </source>
</evidence>
<dbReference type="EMBL" id="JBEUWX010000002">
    <property type="protein sequence ID" value="MFA9949877.1"/>
    <property type="molecule type" value="Genomic_DNA"/>
</dbReference>
<accession>A0ABV4UFD2</accession>
<keyword evidence="2" id="KW-0812">Transmembrane</keyword>
<feature type="region of interest" description="Disordered" evidence="1">
    <location>
        <begin position="57"/>
        <end position="85"/>
    </location>
</feature>
<sequence length="107" mass="11790">MPFEQRTFKGPLARLVTYMTGVLSMVAAVIFSLFLLTVAAVVGFGAWAGFWWRKRKQRRSPDGQGRNGVHTNIPGRSAKSRVDDGDIIEGEATRIADEHDAEHTSSS</sequence>
<gene>
    <name evidence="3" type="ORF">ABCS64_06000</name>
</gene>
<keyword evidence="2" id="KW-1133">Transmembrane helix</keyword>
<evidence type="ECO:0000256" key="1">
    <source>
        <dbReference type="SAM" id="MobiDB-lite"/>
    </source>
</evidence>
<feature type="transmembrane region" description="Helical" evidence="2">
    <location>
        <begin position="20"/>
        <end position="50"/>
    </location>
</feature>
<dbReference type="Proteomes" id="UP001574673">
    <property type="component" value="Unassembled WGS sequence"/>
</dbReference>
<reference evidence="4" key="1">
    <citation type="submission" date="2024-06" db="EMBL/GenBank/DDBJ databases">
        <title>Radixoralia hellwigii gen. nov., sp nov., isolated from a root canal in the human oral cavity.</title>
        <authorList>
            <person name="Bartsch S."/>
            <person name="Wittmer A."/>
            <person name="Schulz A.-K."/>
            <person name="Neumann-Schaal M."/>
            <person name="Wolf J."/>
            <person name="Gronow S."/>
            <person name="Tennert C."/>
            <person name="Haecker G."/>
            <person name="Cieplik F."/>
            <person name="Al-Ahmad A."/>
        </authorList>
    </citation>
    <scope>NUCLEOTIDE SEQUENCE [LARGE SCALE GENOMIC DNA]</scope>
    <source>
        <strain evidence="4">Wk13</strain>
    </source>
</reference>
<comment type="caution">
    <text evidence="3">The sequence shown here is derived from an EMBL/GenBank/DDBJ whole genome shotgun (WGS) entry which is preliminary data.</text>
</comment>
<evidence type="ECO:0000256" key="2">
    <source>
        <dbReference type="SAM" id="Phobius"/>
    </source>
</evidence>